<evidence type="ECO:0000256" key="4">
    <source>
        <dbReference type="ARBA" id="ARBA00022692"/>
    </source>
</evidence>
<evidence type="ECO:0000256" key="6">
    <source>
        <dbReference type="ARBA" id="ARBA00023136"/>
    </source>
</evidence>
<evidence type="ECO:0000256" key="2">
    <source>
        <dbReference type="ARBA" id="ARBA00022448"/>
    </source>
</evidence>
<reference evidence="9 10" key="1">
    <citation type="submission" date="2016-10" db="EMBL/GenBank/DDBJ databases">
        <authorList>
            <person name="Cai Z."/>
        </authorList>
    </citation>
    <scope>NUCLEOTIDE SEQUENCE [LARGE SCALE GENOMIC DNA]</scope>
    <source>
        <strain evidence="9 10">CGMCC 1.10826</strain>
    </source>
</reference>
<evidence type="ECO:0000256" key="7">
    <source>
        <dbReference type="SAM" id="Phobius"/>
    </source>
</evidence>
<dbReference type="InterPro" id="IPR036259">
    <property type="entry name" value="MFS_trans_sf"/>
</dbReference>
<feature type="transmembrane region" description="Helical" evidence="7">
    <location>
        <begin position="325"/>
        <end position="343"/>
    </location>
</feature>
<dbReference type="Gene3D" id="1.20.1250.20">
    <property type="entry name" value="MFS general substrate transporter like domains"/>
    <property type="match status" value="1"/>
</dbReference>
<keyword evidence="4 7" id="KW-0812">Transmembrane</keyword>
<feature type="transmembrane region" description="Helical" evidence="7">
    <location>
        <begin position="138"/>
        <end position="160"/>
    </location>
</feature>
<evidence type="ECO:0000256" key="3">
    <source>
        <dbReference type="ARBA" id="ARBA00022475"/>
    </source>
</evidence>
<dbReference type="PANTHER" id="PTHR42718:SF42">
    <property type="entry name" value="EXPORT PROTEIN"/>
    <property type="match status" value="1"/>
</dbReference>
<dbReference type="PROSITE" id="PS50850">
    <property type="entry name" value="MFS"/>
    <property type="match status" value="1"/>
</dbReference>
<feature type="transmembrane region" description="Helical" evidence="7">
    <location>
        <begin position="80"/>
        <end position="99"/>
    </location>
</feature>
<keyword evidence="5 7" id="KW-1133">Transmembrane helix</keyword>
<protein>
    <submittedName>
        <fullName evidence="9">Drug resistance transporter, EmrB/QacA subfamily</fullName>
    </submittedName>
</protein>
<keyword evidence="6 7" id="KW-0472">Membrane</keyword>
<accession>A0A2Y8ZZA7</accession>
<keyword evidence="3" id="KW-1003">Cell membrane</keyword>
<dbReference type="GO" id="GO:0022857">
    <property type="term" value="F:transmembrane transporter activity"/>
    <property type="evidence" value="ECO:0007669"/>
    <property type="project" value="InterPro"/>
</dbReference>
<feature type="transmembrane region" description="Helical" evidence="7">
    <location>
        <begin position="52"/>
        <end position="71"/>
    </location>
</feature>
<evidence type="ECO:0000313" key="9">
    <source>
        <dbReference type="EMBL" id="SSA36628.1"/>
    </source>
</evidence>
<evidence type="ECO:0000256" key="1">
    <source>
        <dbReference type="ARBA" id="ARBA00004651"/>
    </source>
</evidence>
<gene>
    <name evidence="9" type="ORF">SAMN05216184_101292</name>
</gene>
<dbReference type="Proteomes" id="UP000250222">
    <property type="component" value="Unassembled WGS sequence"/>
</dbReference>
<keyword evidence="2" id="KW-0813">Transport</keyword>
<evidence type="ECO:0000313" key="10">
    <source>
        <dbReference type="Proteomes" id="UP000250222"/>
    </source>
</evidence>
<keyword evidence="10" id="KW-1185">Reference proteome</keyword>
<feature type="domain" description="Major facilitator superfamily (MFS) profile" evidence="8">
    <location>
        <begin position="14"/>
        <end position="452"/>
    </location>
</feature>
<dbReference type="GO" id="GO:0005886">
    <property type="term" value="C:plasma membrane"/>
    <property type="evidence" value="ECO:0007669"/>
    <property type="project" value="UniProtKB-SubCell"/>
</dbReference>
<organism evidence="9 10">
    <name type="scientific">Georgenia satyanarayanai</name>
    <dbReference type="NCBI Taxonomy" id="860221"/>
    <lineage>
        <taxon>Bacteria</taxon>
        <taxon>Bacillati</taxon>
        <taxon>Actinomycetota</taxon>
        <taxon>Actinomycetes</taxon>
        <taxon>Micrococcales</taxon>
        <taxon>Bogoriellaceae</taxon>
        <taxon>Georgenia</taxon>
    </lineage>
</organism>
<feature type="transmembrane region" description="Helical" evidence="7">
    <location>
        <begin position="355"/>
        <end position="382"/>
    </location>
</feature>
<feature type="transmembrane region" description="Helical" evidence="7">
    <location>
        <begin position="425"/>
        <end position="448"/>
    </location>
</feature>
<feature type="transmembrane region" description="Helical" evidence="7">
    <location>
        <begin position="261"/>
        <end position="284"/>
    </location>
</feature>
<dbReference type="CDD" id="cd17321">
    <property type="entry name" value="MFS_MMR_MDR_like"/>
    <property type="match status" value="1"/>
</dbReference>
<feature type="transmembrane region" description="Helical" evidence="7">
    <location>
        <begin position="290"/>
        <end position="313"/>
    </location>
</feature>
<feature type="transmembrane region" description="Helical" evidence="7">
    <location>
        <begin position="166"/>
        <end position="188"/>
    </location>
</feature>
<evidence type="ECO:0000259" key="8">
    <source>
        <dbReference type="PROSITE" id="PS50850"/>
    </source>
</evidence>
<proteinExistence type="predicted"/>
<dbReference type="SUPFAM" id="SSF103473">
    <property type="entry name" value="MFS general substrate transporter"/>
    <property type="match status" value="1"/>
</dbReference>
<feature type="transmembrane region" description="Helical" evidence="7">
    <location>
        <begin position="200"/>
        <end position="217"/>
    </location>
</feature>
<dbReference type="EMBL" id="UETB01000001">
    <property type="protein sequence ID" value="SSA36628.1"/>
    <property type="molecule type" value="Genomic_DNA"/>
</dbReference>
<dbReference type="PANTHER" id="PTHR42718">
    <property type="entry name" value="MAJOR FACILITATOR SUPERFAMILY MULTIDRUG TRANSPORTER MFSC"/>
    <property type="match status" value="1"/>
</dbReference>
<dbReference type="Gene3D" id="1.20.1720.10">
    <property type="entry name" value="Multidrug resistance protein D"/>
    <property type="match status" value="1"/>
</dbReference>
<feature type="transmembrane region" description="Helical" evidence="7">
    <location>
        <begin position="394"/>
        <end position="413"/>
    </location>
</feature>
<dbReference type="RefSeq" id="WP_258369133.1">
    <property type="nucleotide sequence ID" value="NZ_QKLZ01000001.1"/>
</dbReference>
<comment type="subcellular location">
    <subcellularLocation>
        <location evidence="1">Cell membrane</location>
        <topology evidence="1">Multi-pass membrane protein</topology>
    </subcellularLocation>
</comment>
<dbReference type="AlphaFoldDB" id="A0A2Y8ZZA7"/>
<dbReference type="Pfam" id="PF07690">
    <property type="entry name" value="MFS_1"/>
    <property type="match status" value="1"/>
</dbReference>
<sequence length="460" mass="47016">METIPLRSARGRWVVLAATLASAIAFLDGTVVNVALRPIALDLDATLVDLQWVVNAYMLALASLILVGGSLGDRLGRRRVFVVGIAWFGAASVACGLAQSIEQLVVARGLQGIGAALLTPGSLALIQSLIAEEDRARAIGYWSAWSGVAGAVGPLLGGWLVETLSWRWVFFINVPVAAVVIAIAVLRVPESNPAAVRGRFDVPGAALGVVALGGITVALIQGVWVAAAVGAVAAVAFVAVEARTRRPMVPLRLFAHRTFSVVNVATFLIYAALGAVMFFLVLHLQVVVGYSPLAAGAATIPFTLLLLVFSPRVGTLLARVGPRPLMTLGPAVAAVGVALLTGIPDDDASYLTDVLPGVVVFGAGITLLVTPLTATVLAAAPAEHVGLASGVNNAVARAAGLLSVAALPALVGLDGELAPDTFGAGYVAAMWWCAALLLLGAAVCGVLLPGRRTRTAVVTA</sequence>
<dbReference type="NCBIfam" id="TIGR00711">
    <property type="entry name" value="efflux_EmrB"/>
    <property type="match status" value="1"/>
</dbReference>
<dbReference type="InterPro" id="IPR004638">
    <property type="entry name" value="EmrB-like"/>
</dbReference>
<evidence type="ECO:0000256" key="5">
    <source>
        <dbReference type="ARBA" id="ARBA00022989"/>
    </source>
</evidence>
<dbReference type="InterPro" id="IPR020846">
    <property type="entry name" value="MFS_dom"/>
</dbReference>
<dbReference type="InterPro" id="IPR011701">
    <property type="entry name" value="MFS"/>
</dbReference>
<name>A0A2Y8ZZA7_9MICO</name>
<feature type="transmembrane region" description="Helical" evidence="7">
    <location>
        <begin position="12"/>
        <end position="32"/>
    </location>
</feature>